<reference evidence="2" key="1">
    <citation type="journal article" date="2021" name="PeerJ">
        <title>Extensive microbial diversity within the chicken gut microbiome revealed by metagenomics and culture.</title>
        <authorList>
            <person name="Gilroy R."/>
            <person name="Ravi A."/>
            <person name="Getino M."/>
            <person name="Pursley I."/>
            <person name="Horton D.L."/>
            <person name="Alikhan N.F."/>
            <person name="Baker D."/>
            <person name="Gharbi K."/>
            <person name="Hall N."/>
            <person name="Watson M."/>
            <person name="Adriaenssens E.M."/>
            <person name="Foster-Nyarko E."/>
            <person name="Jarju S."/>
            <person name="Secka A."/>
            <person name="Antonio M."/>
            <person name="Oren A."/>
            <person name="Chaudhuri R.R."/>
            <person name="La Ragione R."/>
            <person name="Hildebrand F."/>
            <person name="Pallen M.J."/>
        </authorList>
    </citation>
    <scope>NUCLEOTIDE SEQUENCE</scope>
    <source>
        <strain evidence="2">4100</strain>
    </source>
</reference>
<evidence type="ECO:0000259" key="1">
    <source>
        <dbReference type="Pfam" id="PF01757"/>
    </source>
</evidence>
<dbReference type="GO" id="GO:0016747">
    <property type="term" value="F:acyltransferase activity, transferring groups other than amino-acyl groups"/>
    <property type="evidence" value="ECO:0007669"/>
    <property type="project" value="InterPro"/>
</dbReference>
<dbReference type="Proteomes" id="UP000711407">
    <property type="component" value="Unassembled WGS sequence"/>
</dbReference>
<dbReference type="Pfam" id="PF01757">
    <property type="entry name" value="Acyl_transf_3"/>
    <property type="match status" value="1"/>
</dbReference>
<evidence type="ECO:0000313" key="3">
    <source>
        <dbReference type="Proteomes" id="UP000711407"/>
    </source>
</evidence>
<organism evidence="2 3">
    <name type="scientific">Candidatus Amulumruptor caecigallinarius</name>
    <dbReference type="NCBI Taxonomy" id="2109911"/>
    <lineage>
        <taxon>Bacteria</taxon>
        <taxon>Pseudomonadati</taxon>
        <taxon>Bacteroidota</taxon>
        <taxon>Bacteroidia</taxon>
        <taxon>Bacteroidales</taxon>
        <taxon>Muribaculaceae</taxon>
        <taxon>Candidatus Amulumruptor</taxon>
    </lineage>
</organism>
<comment type="caution">
    <text evidence="2">The sequence shown here is derived from an EMBL/GenBank/DDBJ whole genome shotgun (WGS) entry which is preliminary data.</text>
</comment>
<dbReference type="InterPro" id="IPR052734">
    <property type="entry name" value="Nod_factor_acetyltransferase"/>
</dbReference>
<proteinExistence type="predicted"/>
<keyword evidence="2" id="KW-0808">Transferase</keyword>
<feature type="domain" description="Acyltransferase 3" evidence="1">
    <location>
        <begin position="7"/>
        <end position="348"/>
    </location>
</feature>
<name>A0A4Q0U8M9_9BACT</name>
<accession>A0A4Q0U8M9</accession>
<protein>
    <submittedName>
        <fullName evidence="2">Acyltransferase family protein</fullName>
    </submittedName>
</protein>
<sequence length="373" mass="42553">MNRNERIAIVKGLAIILMVIGHAEAQSFITNFIYIFHMPVFFVAAGYFFKESNISDPYGYMKRRAKGLYLPFVKWALFFLLIHNLMFALGILNEEYGNAQGGVTHPYTLSQFVQRFFLILFSMGGYDEFLAGAFWFFRALLVVSIVYLILVKVLRHFFPRISLSWASAIIGGMALCFALIKIGFNFRIPTIVQGGIRETWGLFFFSMGPIVNRFLSKYSLGIWQFVLLVLLLCIGAHFHWKGMNLTPRMIDVATLPITGLAGFLVLDRIAGWLTATDNAARRFLNYCGAMTLYIYVFHIIAFKPVSMIKIWWFGLDPTQIGCHMVIHDYAPGDYFWVLYSIAGVCLPLLGIYCYRRAKNALKSASRRSSLLTN</sequence>
<dbReference type="AlphaFoldDB" id="A0A4Q0U8M9"/>
<dbReference type="PANTHER" id="PTHR37312:SF1">
    <property type="entry name" value="MEMBRANE-BOUND ACYLTRANSFERASE YKRP-RELATED"/>
    <property type="match status" value="1"/>
</dbReference>
<dbReference type="EMBL" id="DYXT01000050">
    <property type="protein sequence ID" value="HJE40001.1"/>
    <property type="molecule type" value="Genomic_DNA"/>
</dbReference>
<reference evidence="2" key="2">
    <citation type="submission" date="2021-09" db="EMBL/GenBank/DDBJ databases">
        <authorList>
            <person name="Gilroy R."/>
        </authorList>
    </citation>
    <scope>NUCLEOTIDE SEQUENCE</scope>
    <source>
        <strain evidence="2">4100</strain>
    </source>
</reference>
<keyword evidence="2" id="KW-0012">Acyltransferase</keyword>
<evidence type="ECO:0000313" key="2">
    <source>
        <dbReference type="EMBL" id="HJE40001.1"/>
    </source>
</evidence>
<dbReference type="PANTHER" id="PTHR37312">
    <property type="entry name" value="MEMBRANE-BOUND ACYLTRANSFERASE YKRP-RELATED"/>
    <property type="match status" value="1"/>
</dbReference>
<dbReference type="InterPro" id="IPR002656">
    <property type="entry name" value="Acyl_transf_3_dom"/>
</dbReference>
<gene>
    <name evidence="2" type="ORF">K8V47_09635</name>
</gene>